<dbReference type="PANTHER" id="PTHR12430:SF0">
    <property type="entry name" value="TRANSLOCASE OF OUTER MITOCHONDRIAL MEMBRANE 20"/>
    <property type="match status" value="1"/>
</dbReference>
<name>A0AAN7WF88_9SACH</name>
<keyword evidence="8" id="KW-0496">Mitochondrion</keyword>
<dbReference type="SUPFAM" id="SSF47157">
    <property type="entry name" value="Mitochondrial import receptor subunit Tom20"/>
    <property type="match status" value="1"/>
</dbReference>
<evidence type="ECO:0000313" key="13">
    <source>
        <dbReference type="Proteomes" id="UP001306508"/>
    </source>
</evidence>
<dbReference type="AlphaFoldDB" id="A0AAN7WF88"/>
<dbReference type="GO" id="GO:0008320">
    <property type="term" value="F:protein transmembrane transporter activity"/>
    <property type="evidence" value="ECO:0007669"/>
    <property type="project" value="TreeGrafter"/>
</dbReference>
<dbReference type="GO" id="GO:0006605">
    <property type="term" value="P:protein targeting"/>
    <property type="evidence" value="ECO:0007669"/>
    <property type="project" value="InterPro"/>
</dbReference>
<evidence type="ECO:0000256" key="3">
    <source>
        <dbReference type="ARBA" id="ARBA00022448"/>
    </source>
</evidence>
<evidence type="ECO:0000256" key="5">
    <source>
        <dbReference type="ARBA" id="ARBA00022787"/>
    </source>
</evidence>
<evidence type="ECO:0000256" key="11">
    <source>
        <dbReference type="SAM" id="MobiDB-lite"/>
    </source>
</evidence>
<dbReference type="GO" id="GO:0005742">
    <property type="term" value="C:mitochondrial outer membrane translocase complex"/>
    <property type="evidence" value="ECO:0007669"/>
    <property type="project" value="InterPro"/>
</dbReference>
<keyword evidence="9" id="KW-0472">Membrane</keyword>
<keyword evidence="5" id="KW-1000">Mitochondrion outer membrane</keyword>
<dbReference type="GO" id="GO:0030150">
    <property type="term" value="P:protein import into mitochondrial matrix"/>
    <property type="evidence" value="ECO:0007669"/>
    <property type="project" value="TreeGrafter"/>
</dbReference>
<evidence type="ECO:0000256" key="6">
    <source>
        <dbReference type="ARBA" id="ARBA00022927"/>
    </source>
</evidence>
<evidence type="ECO:0000256" key="7">
    <source>
        <dbReference type="ARBA" id="ARBA00022989"/>
    </source>
</evidence>
<evidence type="ECO:0000256" key="9">
    <source>
        <dbReference type="ARBA" id="ARBA00023136"/>
    </source>
</evidence>
<organism evidence="12 13">
    <name type="scientific">Arxiozyma heterogenica</name>
    <dbReference type="NCBI Taxonomy" id="278026"/>
    <lineage>
        <taxon>Eukaryota</taxon>
        <taxon>Fungi</taxon>
        <taxon>Dikarya</taxon>
        <taxon>Ascomycota</taxon>
        <taxon>Saccharomycotina</taxon>
        <taxon>Saccharomycetes</taxon>
        <taxon>Saccharomycetales</taxon>
        <taxon>Saccharomycetaceae</taxon>
        <taxon>Arxiozyma</taxon>
    </lineage>
</organism>
<keyword evidence="3" id="KW-0813">Transport</keyword>
<evidence type="ECO:0008006" key="14">
    <source>
        <dbReference type="Google" id="ProtNLM"/>
    </source>
</evidence>
<comment type="caution">
    <text evidence="12">The sequence shown here is derived from an EMBL/GenBank/DDBJ whole genome shotgun (WGS) entry which is preliminary data.</text>
</comment>
<dbReference type="GO" id="GO:0006886">
    <property type="term" value="P:intracellular protein transport"/>
    <property type="evidence" value="ECO:0007669"/>
    <property type="project" value="InterPro"/>
</dbReference>
<comment type="similarity">
    <text evidence="2">Belongs to the Tom20 family.</text>
</comment>
<evidence type="ECO:0000256" key="1">
    <source>
        <dbReference type="ARBA" id="ARBA00004572"/>
    </source>
</evidence>
<dbReference type="GO" id="GO:0030943">
    <property type="term" value="F:mitochondrion targeting sequence binding"/>
    <property type="evidence" value="ECO:0007669"/>
    <property type="project" value="TreeGrafter"/>
</dbReference>
<reference evidence="13" key="1">
    <citation type="submission" date="2023-07" db="EMBL/GenBank/DDBJ databases">
        <title>A draft genome of Kazachstania heterogenica Y-27499.</title>
        <authorList>
            <person name="Donic C."/>
            <person name="Kralova J.S."/>
            <person name="Fidel L."/>
            <person name="Ben-Dor S."/>
            <person name="Jung S."/>
        </authorList>
    </citation>
    <scope>NUCLEOTIDE SEQUENCE [LARGE SCALE GENOMIC DNA]</scope>
    <source>
        <strain evidence="13">Y27499</strain>
    </source>
</reference>
<accession>A0AAN7WF88</accession>
<keyword evidence="10" id="KW-0175">Coiled coil</keyword>
<dbReference type="GO" id="GO:0016031">
    <property type="term" value="P:tRNA import into mitochondrion"/>
    <property type="evidence" value="ECO:0007669"/>
    <property type="project" value="TreeGrafter"/>
</dbReference>
<protein>
    <recommendedName>
        <fullName evidence="14">Mitochondrial import receptor subunit TOM20</fullName>
    </recommendedName>
</protein>
<evidence type="ECO:0000256" key="8">
    <source>
        <dbReference type="ARBA" id="ARBA00023128"/>
    </source>
</evidence>
<dbReference type="EMBL" id="JAWIZZ010000053">
    <property type="protein sequence ID" value="KAK5778523.1"/>
    <property type="molecule type" value="Genomic_DNA"/>
</dbReference>
<evidence type="ECO:0000256" key="10">
    <source>
        <dbReference type="SAM" id="Coils"/>
    </source>
</evidence>
<dbReference type="Pfam" id="PF02064">
    <property type="entry name" value="MAS20"/>
    <property type="match status" value="1"/>
</dbReference>
<proteinExistence type="inferred from homology"/>
<feature type="region of interest" description="Disordered" evidence="11">
    <location>
        <begin position="185"/>
        <end position="239"/>
    </location>
</feature>
<keyword evidence="13" id="KW-1185">Reference proteome</keyword>
<evidence type="ECO:0000256" key="2">
    <source>
        <dbReference type="ARBA" id="ARBA00005792"/>
    </source>
</evidence>
<comment type="subcellular location">
    <subcellularLocation>
        <location evidence="1">Mitochondrion outer membrane</location>
        <topology evidence="1">Single-pass membrane protein</topology>
    </subcellularLocation>
</comment>
<dbReference type="InterPro" id="IPR023392">
    <property type="entry name" value="Tom20_dom_sf"/>
</dbReference>
<dbReference type="PRINTS" id="PR00351">
    <property type="entry name" value="OM20RECEPTOR"/>
</dbReference>
<feature type="compositionally biased region" description="Basic and acidic residues" evidence="11">
    <location>
        <begin position="203"/>
        <end position="239"/>
    </location>
</feature>
<keyword evidence="6" id="KW-0653">Protein transport</keyword>
<dbReference type="PANTHER" id="PTHR12430">
    <property type="entry name" value="MITOCHONDRIAL IMPORT RECEPTOR SUBUNIT TOM20"/>
    <property type="match status" value="1"/>
</dbReference>
<keyword evidence="4" id="KW-0812">Transmembrane</keyword>
<evidence type="ECO:0000313" key="12">
    <source>
        <dbReference type="EMBL" id="KAK5778523.1"/>
    </source>
</evidence>
<evidence type="ECO:0000256" key="4">
    <source>
        <dbReference type="ARBA" id="ARBA00022692"/>
    </source>
</evidence>
<feature type="coiled-coil region" evidence="10">
    <location>
        <begin position="39"/>
        <end position="73"/>
    </location>
</feature>
<gene>
    <name evidence="12" type="ORF">RI543_004190</name>
</gene>
<sequence>MSNIKRILTISGVAAAISVAGYAVWFDYQRRNNAEFRKNLRQRAKKQKKKDELEAMEAKKARVSAVLQFLSEELEKDPISTDPTEMEKVFTTNVEYGERLSMVPGNEMEAAVKFYKALAVYPNPADLLGIYQRTIPENIYEYIVIMIAVIPPANITSFINTGAAENSNSTKTKNEEEPLITELTPGMEENVKNIEAVEESATIDEHETKEEKKEEEGEKEGENKEKPMTEQTTEERIEQ</sequence>
<keyword evidence="7" id="KW-1133">Transmembrane helix</keyword>
<dbReference type="Gene3D" id="1.20.960.10">
    <property type="entry name" value="Mitochondrial outer membrane translocase complex, subunit Tom20 domain"/>
    <property type="match status" value="1"/>
</dbReference>
<dbReference type="InterPro" id="IPR002056">
    <property type="entry name" value="MAS20"/>
</dbReference>
<dbReference type="Proteomes" id="UP001306508">
    <property type="component" value="Unassembled WGS sequence"/>
</dbReference>